<keyword evidence="3" id="KW-1185">Reference proteome</keyword>
<gene>
    <name evidence="2" type="ORF">H4N64_39045</name>
</gene>
<accession>A0A7X1JAZ4</accession>
<dbReference type="AlphaFoldDB" id="A0A7X1JAZ4"/>
<dbReference type="Proteomes" id="UP000584670">
    <property type="component" value="Unassembled WGS sequence"/>
</dbReference>
<feature type="compositionally biased region" description="Basic and acidic residues" evidence="1">
    <location>
        <begin position="99"/>
        <end position="110"/>
    </location>
</feature>
<proteinExistence type="predicted"/>
<dbReference type="EMBL" id="JACMSF010000077">
    <property type="protein sequence ID" value="MBC2907413.1"/>
    <property type="molecule type" value="Genomic_DNA"/>
</dbReference>
<protein>
    <submittedName>
        <fullName evidence="2">Uncharacterized protein</fullName>
    </submittedName>
</protein>
<comment type="caution">
    <text evidence="2">The sequence shown here is derived from an EMBL/GenBank/DDBJ whole genome shotgun (WGS) entry which is preliminary data.</text>
</comment>
<evidence type="ECO:0000313" key="2">
    <source>
        <dbReference type="EMBL" id="MBC2907413.1"/>
    </source>
</evidence>
<feature type="region of interest" description="Disordered" evidence="1">
    <location>
        <begin position="91"/>
        <end position="110"/>
    </location>
</feature>
<sequence length="110" mass="10986">MTALGAGLAAALFFFAGVGVAALVITQQLKSNIGKLAAGFPGGAQPPGGANGMPFGPPTSAGSGEDLKGWSKEQGLPDGLPDQILGALHQRYPDGVPGEVKDKLKQQFGG</sequence>
<evidence type="ECO:0000256" key="1">
    <source>
        <dbReference type="SAM" id="MobiDB-lite"/>
    </source>
</evidence>
<organism evidence="2 3">
    <name type="scientific">Streptomyces cupreus</name>
    <dbReference type="NCBI Taxonomy" id="2759956"/>
    <lineage>
        <taxon>Bacteria</taxon>
        <taxon>Bacillati</taxon>
        <taxon>Actinomycetota</taxon>
        <taxon>Actinomycetes</taxon>
        <taxon>Kitasatosporales</taxon>
        <taxon>Streptomycetaceae</taxon>
        <taxon>Streptomyces</taxon>
    </lineage>
</organism>
<reference evidence="2 3" key="1">
    <citation type="submission" date="2020-08" db="EMBL/GenBank/DDBJ databases">
        <title>Streptomyces sp. PSKA01 genome sequencing and assembly.</title>
        <authorList>
            <person name="Mandal S."/>
            <person name="Maiti P.K."/>
            <person name="Das P."/>
        </authorList>
    </citation>
    <scope>NUCLEOTIDE SEQUENCE [LARGE SCALE GENOMIC DNA]</scope>
    <source>
        <strain evidence="2 3">PSKA01</strain>
    </source>
</reference>
<dbReference type="RefSeq" id="WP_186287362.1">
    <property type="nucleotide sequence ID" value="NZ_JACMSF010000077.1"/>
</dbReference>
<evidence type="ECO:0000313" key="3">
    <source>
        <dbReference type="Proteomes" id="UP000584670"/>
    </source>
</evidence>
<feature type="region of interest" description="Disordered" evidence="1">
    <location>
        <begin position="36"/>
        <end position="83"/>
    </location>
</feature>
<feature type="compositionally biased region" description="Gly residues" evidence="1">
    <location>
        <begin position="40"/>
        <end position="51"/>
    </location>
</feature>
<name>A0A7X1JAZ4_9ACTN</name>